<reference evidence="2" key="1">
    <citation type="submission" date="2017-06" db="EMBL/GenBank/DDBJ databases">
        <authorList>
            <person name="Varghese N."/>
            <person name="Submissions S."/>
        </authorList>
    </citation>
    <scope>NUCLEOTIDE SEQUENCE [LARGE SCALE GENOMIC DNA]</scope>
    <source>
        <strain evidence="2">JAD2</strain>
    </source>
</reference>
<name>A0A212RIQ9_9CHLR</name>
<feature type="non-terminal residue" evidence="1">
    <location>
        <position position="130"/>
    </location>
</feature>
<evidence type="ECO:0000313" key="2">
    <source>
        <dbReference type="Proteomes" id="UP000197025"/>
    </source>
</evidence>
<dbReference type="RefSeq" id="WP_159461732.1">
    <property type="nucleotide sequence ID" value="NZ_FYEK01000055.1"/>
</dbReference>
<organism evidence="1 2">
    <name type="scientific">Thermoflexus hugenholtzii JAD2</name>
    <dbReference type="NCBI Taxonomy" id="877466"/>
    <lineage>
        <taxon>Bacteria</taxon>
        <taxon>Bacillati</taxon>
        <taxon>Chloroflexota</taxon>
        <taxon>Thermoflexia</taxon>
        <taxon>Thermoflexales</taxon>
        <taxon>Thermoflexaceae</taxon>
        <taxon>Thermoflexus</taxon>
    </lineage>
</organism>
<dbReference type="AlphaFoldDB" id="A0A212RIQ9"/>
<dbReference type="Proteomes" id="UP000197025">
    <property type="component" value="Unassembled WGS sequence"/>
</dbReference>
<dbReference type="EMBL" id="FYEK01000055">
    <property type="protein sequence ID" value="SNB72137.1"/>
    <property type="molecule type" value="Genomic_DNA"/>
</dbReference>
<protein>
    <submittedName>
        <fullName evidence="1">Uncharacterized protein</fullName>
    </submittedName>
</protein>
<proteinExistence type="predicted"/>
<keyword evidence="2" id="KW-1185">Reference proteome</keyword>
<sequence>RCTGTWTIGVILPGSSRNSCAEAQAEIDCAGNVQITHRFGEGPDFCPTANTAWKTYCLEDPTLGSSVGDSAGTCAWRDYYGQTISLQVQVPPHRFRITPYPVGFVAREDPWGVFHPTARLVWEEPPWPQH</sequence>
<evidence type="ECO:0000313" key="1">
    <source>
        <dbReference type="EMBL" id="SNB72137.1"/>
    </source>
</evidence>
<gene>
    <name evidence="1" type="ORF">SAMN02746019_00016250</name>
</gene>
<feature type="non-terminal residue" evidence="1">
    <location>
        <position position="1"/>
    </location>
</feature>
<accession>A0A212RIQ9</accession>
<dbReference type="InParanoid" id="A0A212RIQ9"/>